<comment type="caution">
    <text evidence="8">The sequence shown here is derived from an EMBL/GenBank/DDBJ whole genome shotgun (WGS) entry which is preliminary data.</text>
</comment>
<reference evidence="8 9" key="1">
    <citation type="submission" date="2016-02" db="EMBL/GenBank/DDBJ databases">
        <authorList>
            <person name="Wen L."/>
            <person name="He K."/>
            <person name="Yang H."/>
        </authorList>
    </citation>
    <scope>NUCLEOTIDE SEQUENCE [LARGE SCALE GENOMIC DNA]</scope>
    <source>
        <strain evidence="8 9">DSM 22607</strain>
    </source>
</reference>
<accession>A0A136Q2W2</accession>
<protein>
    <recommendedName>
        <fullName evidence="2 5">Methionyl-tRNA formyltransferase</fullName>
        <ecNumber evidence="2 5">2.1.2.9</ecNumber>
    </recommendedName>
</protein>
<keyword evidence="9" id="KW-1185">Reference proteome</keyword>
<dbReference type="SUPFAM" id="SSF53328">
    <property type="entry name" value="Formyltransferase"/>
    <property type="match status" value="1"/>
</dbReference>
<dbReference type="EMBL" id="LSZW01000063">
    <property type="protein sequence ID" value="KXK64967.1"/>
    <property type="molecule type" value="Genomic_DNA"/>
</dbReference>
<name>A0A136Q2W2_9FIRM</name>
<dbReference type="Pfam" id="PF02911">
    <property type="entry name" value="Formyl_trans_C"/>
    <property type="match status" value="1"/>
</dbReference>
<comment type="similarity">
    <text evidence="1 5">Belongs to the Fmt family.</text>
</comment>
<evidence type="ECO:0000313" key="8">
    <source>
        <dbReference type="EMBL" id="KXK64967.1"/>
    </source>
</evidence>
<keyword evidence="3 5" id="KW-0808">Transferase</keyword>
<dbReference type="EC" id="2.1.2.9" evidence="2 5"/>
<dbReference type="Proteomes" id="UP000070366">
    <property type="component" value="Unassembled WGS sequence"/>
</dbReference>
<dbReference type="CDD" id="cd08646">
    <property type="entry name" value="FMT_core_Met-tRNA-FMT_N"/>
    <property type="match status" value="1"/>
</dbReference>
<dbReference type="InterPro" id="IPR011034">
    <property type="entry name" value="Formyl_transferase-like_C_sf"/>
</dbReference>
<dbReference type="InterPro" id="IPR005793">
    <property type="entry name" value="Formyl_trans_C"/>
</dbReference>
<dbReference type="PATRIC" id="fig|626937.4.peg.2184"/>
<keyword evidence="4 5" id="KW-0648">Protein biosynthesis</keyword>
<dbReference type="InterPro" id="IPR005794">
    <property type="entry name" value="Fmt"/>
</dbReference>
<dbReference type="AlphaFoldDB" id="A0A136Q2W2"/>
<dbReference type="InterPro" id="IPR041711">
    <property type="entry name" value="Met-tRNA-FMT_N"/>
</dbReference>
<comment type="function">
    <text evidence="5">Attaches a formyl group to the free amino group of methionyl-tRNA(fMet). The formyl group appears to play a dual role in the initiator identity of N-formylmethionyl-tRNA by promoting its recognition by IF2 and preventing the misappropriation of this tRNA by the elongation apparatus.</text>
</comment>
<dbReference type="PANTHER" id="PTHR11138:SF5">
    <property type="entry name" value="METHIONYL-TRNA FORMYLTRANSFERASE, MITOCHONDRIAL"/>
    <property type="match status" value="1"/>
</dbReference>
<evidence type="ECO:0000256" key="5">
    <source>
        <dbReference type="HAMAP-Rule" id="MF_00182"/>
    </source>
</evidence>
<dbReference type="SUPFAM" id="SSF50486">
    <property type="entry name" value="FMT C-terminal domain-like"/>
    <property type="match status" value="1"/>
</dbReference>
<gene>
    <name evidence="5" type="primary">fmt</name>
    <name evidence="8" type="ORF">HMPREF3293_02216</name>
</gene>
<evidence type="ECO:0000259" key="6">
    <source>
        <dbReference type="Pfam" id="PF00551"/>
    </source>
</evidence>
<dbReference type="CDD" id="cd08704">
    <property type="entry name" value="Met_tRNA_FMT_C"/>
    <property type="match status" value="1"/>
</dbReference>
<dbReference type="Pfam" id="PF00551">
    <property type="entry name" value="Formyl_trans_N"/>
    <property type="match status" value="1"/>
</dbReference>
<evidence type="ECO:0000256" key="3">
    <source>
        <dbReference type="ARBA" id="ARBA00022679"/>
    </source>
</evidence>
<dbReference type="GO" id="GO:0005829">
    <property type="term" value="C:cytosol"/>
    <property type="evidence" value="ECO:0007669"/>
    <property type="project" value="TreeGrafter"/>
</dbReference>
<dbReference type="OrthoDB" id="9802815at2"/>
<evidence type="ECO:0000259" key="7">
    <source>
        <dbReference type="Pfam" id="PF02911"/>
    </source>
</evidence>
<organism evidence="8 9">
    <name type="scientific">Christensenella minuta</name>
    <dbReference type="NCBI Taxonomy" id="626937"/>
    <lineage>
        <taxon>Bacteria</taxon>
        <taxon>Bacillati</taxon>
        <taxon>Bacillota</taxon>
        <taxon>Clostridia</taxon>
        <taxon>Christensenellales</taxon>
        <taxon>Christensenellaceae</taxon>
        <taxon>Christensenella</taxon>
    </lineage>
</organism>
<feature type="domain" description="Formyl transferase N-terminal" evidence="6">
    <location>
        <begin position="6"/>
        <end position="180"/>
    </location>
</feature>
<feature type="domain" description="Formyl transferase C-terminal" evidence="7">
    <location>
        <begin position="212"/>
        <end position="305"/>
    </location>
</feature>
<evidence type="ECO:0000256" key="1">
    <source>
        <dbReference type="ARBA" id="ARBA00010699"/>
    </source>
</evidence>
<evidence type="ECO:0000256" key="4">
    <source>
        <dbReference type="ARBA" id="ARBA00022917"/>
    </source>
</evidence>
<evidence type="ECO:0000256" key="2">
    <source>
        <dbReference type="ARBA" id="ARBA00012261"/>
    </source>
</evidence>
<dbReference type="KEGG" id="cmiu:B1H56_04225"/>
<dbReference type="PANTHER" id="PTHR11138">
    <property type="entry name" value="METHIONYL-TRNA FORMYLTRANSFERASE"/>
    <property type="match status" value="1"/>
</dbReference>
<dbReference type="STRING" id="626937.HMPREF3293_02216"/>
<evidence type="ECO:0000313" key="9">
    <source>
        <dbReference type="Proteomes" id="UP000070366"/>
    </source>
</evidence>
<dbReference type="GO" id="GO:0004479">
    <property type="term" value="F:methionyl-tRNA formyltransferase activity"/>
    <property type="evidence" value="ECO:0007669"/>
    <property type="project" value="UniProtKB-UniRule"/>
</dbReference>
<dbReference type="InterPro" id="IPR002376">
    <property type="entry name" value="Formyl_transf_N"/>
</dbReference>
<dbReference type="InterPro" id="IPR036477">
    <property type="entry name" value="Formyl_transf_N_sf"/>
</dbReference>
<dbReference type="InterPro" id="IPR044135">
    <property type="entry name" value="Met-tRNA-FMT_C"/>
</dbReference>
<dbReference type="NCBIfam" id="TIGR00460">
    <property type="entry name" value="fmt"/>
    <property type="match status" value="1"/>
</dbReference>
<feature type="binding site" evidence="5">
    <location>
        <begin position="113"/>
        <end position="116"/>
    </location>
    <ligand>
        <name>(6S)-5,6,7,8-tetrahydrofolate</name>
        <dbReference type="ChEBI" id="CHEBI:57453"/>
    </ligand>
</feature>
<dbReference type="Gene3D" id="3.40.50.12230">
    <property type="match status" value="1"/>
</dbReference>
<comment type="catalytic activity">
    <reaction evidence="5">
        <text>L-methionyl-tRNA(fMet) + (6R)-10-formyltetrahydrofolate = N-formyl-L-methionyl-tRNA(fMet) + (6S)-5,6,7,8-tetrahydrofolate + H(+)</text>
        <dbReference type="Rhea" id="RHEA:24380"/>
        <dbReference type="Rhea" id="RHEA-COMP:9952"/>
        <dbReference type="Rhea" id="RHEA-COMP:9953"/>
        <dbReference type="ChEBI" id="CHEBI:15378"/>
        <dbReference type="ChEBI" id="CHEBI:57453"/>
        <dbReference type="ChEBI" id="CHEBI:78530"/>
        <dbReference type="ChEBI" id="CHEBI:78844"/>
        <dbReference type="ChEBI" id="CHEBI:195366"/>
        <dbReference type="EC" id="2.1.2.9"/>
    </reaction>
</comment>
<dbReference type="RefSeq" id="WP_121418966.1">
    <property type="nucleotide sequence ID" value="NZ_CABMOF010000001.1"/>
</dbReference>
<dbReference type="HAMAP" id="MF_00182">
    <property type="entry name" value="Formyl_trans"/>
    <property type="match status" value="1"/>
</dbReference>
<proteinExistence type="inferred from homology"/>
<sequence>MSKSFKIVFMGTPAFAVPSLEMLIREQYHIAAVVTQPDRKAGRGHKLTPPPVKVAAEKAGIPVYQFEKIRVPEGAALLKRIAPDIMITAAFGHILTEEILAIPKYGCINVHASLLPKLRGAAPIQWAIINGEKETGITTMYTALALDAGDILEQESIGIPEDMTAGQLYEKLSVLGAGVLQRTLEKLADGTLVRTPQNEAEATYFPMFQRGFGEIDFSKSGKEIHDFVRGTNPAPEAYMMYRDEKIKVYRVTAQKYSGTEPCGTILYADSKQGLGIRCADGMVAVEELKRCGARCMDARDCLCGRPLEVGYRFQNRENSEI</sequence>